<dbReference type="PANTHER" id="PTHR43434">
    <property type="entry name" value="PHOSPHOGLYCOLATE PHOSPHATASE"/>
    <property type="match status" value="1"/>
</dbReference>
<keyword evidence="4" id="KW-0119">Carbohydrate metabolism</keyword>
<dbReference type="Gene3D" id="1.10.150.240">
    <property type="entry name" value="Putative phosphatase, domain 2"/>
    <property type="match status" value="1"/>
</dbReference>
<keyword evidence="1" id="KW-0479">Metal-binding</keyword>
<dbReference type="InterPro" id="IPR050155">
    <property type="entry name" value="HAD-like_hydrolase_sf"/>
</dbReference>
<evidence type="ECO:0000256" key="3">
    <source>
        <dbReference type="ARBA" id="ARBA00022842"/>
    </source>
</evidence>
<dbReference type="PRINTS" id="PR00413">
    <property type="entry name" value="HADHALOGNASE"/>
</dbReference>
<dbReference type="Pfam" id="PF13419">
    <property type="entry name" value="HAD_2"/>
    <property type="match status" value="1"/>
</dbReference>
<dbReference type="PANTHER" id="PTHR43434:SF23">
    <property type="entry name" value="PHOSPHOGLYCOLATE PHOSPHATASE"/>
    <property type="match status" value="1"/>
</dbReference>
<dbReference type="NCBIfam" id="TIGR01549">
    <property type="entry name" value="HAD-SF-IA-v1"/>
    <property type="match status" value="1"/>
</dbReference>
<dbReference type="Gene3D" id="3.40.50.1000">
    <property type="entry name" value="HAD superfamily/HAD-like"/>
    <property type="match status" value="1"/>
</dbReference>
<dbReference type="SUPFAM" id="SSF56784">
    <property type="entry name" value="HAD-like"/>
    <property type="match status" value="1"/>
</dbReference>
<protein>
    <submittedName>
        <fullName evidence="5">Phosphoglycolate phosphatase</fullName>
    </submittedName>
</protein>
<gene>
    <name evidence="5" type="primary">pgp</name>
    <name evidence="5" type="ORF">GCM10017161_21960</name>
</gene>
<reference evidence="5" key="2">
    <citation type="submission" date="2020-09" db="EMBL/GenBank/DDBJ databases">
        <authorList>
            <person name="Sun Q."/>
            <person name="Kim S."/>
        </authorList>
    </citation>
    <scope>NUCLEOTIDE SEQUENCE</scope>
    <source>
        <strain evidence="5">KCTC 42731</strain>
    </source>
</reference>
<dbReference type="GO" id="GO:0046872">
    <property type="term" value="F:metal ion binding"/>
    <property type="evidence" value="ECO:0007669"/>
    <property type="project" value="UniProtKB-KW"/>
</dbReference>
<dbReference type="Proteomes" id="UP000623842">
    <property type="component" value="Unassembled WGS sequence"/>
</dbReference>
<accession>A0A919BKB3</accession>
<keyword evidence="6" id="KW-1185">Reference proteome</keyword>
<dbReference type="GO" id="GO:0005829">
    <property type="term" value="C:cytosol"/>
    <property type="evidence" value="ECO:0007669"/>
    <property type="project" value="TreeGrafter"/>
</dbReference>
<name>A0A919BKB3_9GAMM</name>
<dbReference type="SFLD" id="SFLDS00003">
    <property type="entry name" value="Haloacid_Dehalogenase"/>
    <property type="match status" value="1"/>
</dbReference>
<dbReference type="EMBL" id="BNCK01000004">
    <property type="protein sequence ID" value="GHF93269.1"/>
    <property type="molecule type" value="Genomic_DNA"/>
</dbReference>
<dbReference type="InterPro" id="IPR041492">
    <property type="entry name" value="HAD_2"/>
</dbReference>
<keyword evidence="2" id="KW-0378">Hydrolase</keyword>
<evidence type="ECO:0000313" key="6">
    <source>
        <dbReference type="Proteomes" id="UP000623842"/>
    </source>
</evidence>
<keyword evidence="3" id="KW-0460">Magnesium</keyword>
<dbReference type="GO" id="GO:0008967">
    <property type="term" value="F:phosphoglycolate phosphatase activity"/>
    <property type="evidence" value="ECO:0007669"/>
    <property type="project" value="TreeGrafter"/>
</dbReference>
<evidence type="ECO:0000256" key="2">
    <source>
        <dbReference type="ARBA" id="ARBA00022801"/>
    </source>
</evidence>
<comment type="caution">
    <text evidence="5">The sequence shown here is derived from an EMBL/GenBank/DDBJ whole genome shotgun (WGS) entry which is preliminary data.</text>
</comment>
<proteinExistence type="predicted"/>
<organism evidence="5 6">
    <name type="scientific">Thalassotalea marina</name>
    <dbReference type="NCBI Taxonomy" id="1673741"/>
    <lineage>
        <taxon>Bacteria</taxon>
        <taxon>Pseudomonadati</taxon>
        <taxon>Pseudomonadota</taxon>
        <taxon>Gammaproteobacteria</taxon>
        <taxon>Alteromonadales</taxon>
        <taxon>Colwelliaceae</taxon>
        <taxon>Thalassotalea</taxon>
    </lineage>
</organism>
<dbReference type="SFLD" id="SFLDG01135">
    <property type="entry name" value="C1.5.6:_HAD__Beta-PGM__Phospha"/>
    <property type="match status" value="1"/>
</dbReference>
<dbReference type="GO" id="GO:0006281">
    <property type="term" value="P:DNA repair"/>
    <property type="evidence" value="ECO:0007669"/>
    <property type="project" value="TreeGrafter"/>
</dbReference>
<dbReference type="SFLD" id="SFLDG01129">
    <property type="entry name" value="C1.5:_HAD__Beta-PGM__Phosphata"/>
    <property type="match status" value="1"/>
</dbReference>
<evidence type="ECO:0000256" key="1">
    <source>
        <dbReference type="ARBA" id="ARBA00022723"/>
    </source>
</evidence>
<dbReference type="NCBIfam" id="TIGR01509">
    <property type="entry name" value="HAD-SF-IA-v3"/>
    <property type="match status" value="1"/>
</dbReference>
<dbReference type="InterPro" id="IPR006439">
    <property type="entry name" value="HAD-SF_hydro_IA"/>
</dbReference>
<dbReference type="InterPro" id="IPR036412">
    <property type="entry name" value="HAD-like_sf"/>
</dbReference>
<sequence length="219" mass="24219">MQSKSIKAVLFDLDGTLLDTADDLGSALNHVLEQHNLPTVTPEAYRPIASNGAKGLLELGFAEQLSKFNFDQLREQFLDYYQNNIAQKTSLYGGVPALLETLNSNNIAWGVVTNKPEYLTTLLLPYFDEFTASQIMVGGDTLTQRKPHPAPLLYAAQAISIAPEQCLYVGDALRDIEAGNAANMTTVIAEWGYIKEDENLSLWQADFSCKKPQEILSFI</sequence>
<reference evidence="5" key="1">
    <citation type="journal article" date="2014" name="Int. J. Syst. Evol. Microbiol.">
        <title>Complete genome sequence of Corynebacterium casei LMG S-19264T (=DSM 44701T), isolated from a smear-ripened cheese.</title>
        <authorList>
            <consortium name="US DOE Joint Genome Institute (JGI-PGF)"/>
            <person name="Walter F."/>
            <person name="Albersmeier A."/>
            <person name="Kalinowski J."/>
            <person name="Ruckert C."/>
        </authorList>
    </citation>
    <scope>NUCLEOTIDE SEQUENCE</scope>
    <source>
        <strain evidence="5">KCTC 42731</strain>
    </source>
</reference>
<dbReference type="AlphaFoldDB" id="A0A919BKB3"/>
<evidence type="ECO:0000256" key="4">
    <source>
        <dbReference type="ARBA" id="ARBA00023277"/>
    </source>
</evidence>
<dbReference type="RefSeq" id="WP_189770348.1">
    <property type="nucleotide sequence ID" value="NZ_BNCK01000004.1"/>
</dbReference>
<evidence type="ECO:0000313" key="5">
    <source>
        <dbReference type="EMBL" id="GHF93269.1"/>
    </source>
</evidence>
<dbReference type="InterPro" id="IPR023198">
    <property type="entry name" value="PGP-like_dom2"/>
</dbReference>
<dbReference type="InterPro" id="IPR023214">
    <property type="entry name" value="HAD_sf"/>
</dbReference>